<accession>A0A6J7X0P5</accession>
<keyword evidence="1" id="KW-0812">Transmembrane</keyword>
<keyword evidence="1" id="KW-0472">Membrane</keyword>
<protein>
    <submittedName>
        <fullName evidence="2">Holin of 3TMs, for gene-transfer release</fullName>
    </submittedName>
</protein>
<keyword evidence="1" id="KW-1133">Transmembrane helix</keyword>
<sequence length="134" mass="14927">MLDALLGIGGKLIDKLIPDPEAKARAQLELATLAQNGELAQMANDTKLFEVEQSNTTERWKADMGSDSWLSKNIRPMALIAIFVAYFVFTMMSAFGFNAQESYVQLLGQWGQIIFLAYFGGRTVEKLADMKGKR</sequence>
<dbReference type="Pfam" id="PF11351">
    <property type="entry name" value="GTA_holin_3TM"/>
    <property type="match status" value="1"/>
</dbReference>
<feature type="transmembrane region" description="Helical" evidence="1">
    <location>
        <begin position="77"/>
        <end position="97"/>
    </location>
</feature>
<dbReference type="InterPro" id="IPR021497">
    <property type="entry name" value="GTA_holin_3TM"/>
</dbReference>
<name>A0A6J7X0P5_9CAUD</name>
<reference evidence="2" key="1">
    <citation type="submission" date="2020-05" db="EMBL/GenBank/DDBJ databases">
        <authorList>
            <person name="Chiriac C."/>
            <person name="Salcher M."/>
            <person name="Ghai R."/>
            <person name="Kavagutti S V."/>
        </authorList>
    </citation>
    <scope>NUCLEOTIDE SEQUENCE</scope>
</reference>
<gene>
    <name evidence="2" type="ORF">UFOVP393_9</name>
</gene>
<organism evidence="2">
    <name type="scientific">uncultured Caudovirales phage</name>
    <dbReference type="NCBI Taxonomy" id="2100421"/>
    <lineage>
        <taxon>Viruses</taxon>
        <taxon>Duplodnaviria</taxon>
        <taxon>Heunggongvirae</taxon>
        <taxon>Uroviricota</taxon>
        <taxon>Caudoviricetes</taxon>
        <taxon>Peduoviridae</taxon>
        <taxon>Maltschvirus</taxon>
        <taxon>Maltschvirus maltsch</taxon>
    </lineage>
</organism>
<dbReference type="EMBL" id="LR798335">
    <property type="protein sequence ID" value="CAB5223774.1"/>
    <property type="molecule type" value="Genomic_DNA"/>
</dbReference>
<evidence type="ECO:0000313" key="2">
    <source>
        <dbReference type="EMBL" id="CAB5223774.1"/>
    </source>
</evidence>
<evidence type="ECO:0000256" key="1">
    <source>
        <dbReference type="SAM" id="Phobius"/>
    </source>
</evidence>
<proteinExistence type="predicted"/>